<feature type="chain" id="PRO_5014472096" evidence="1">
    <location>
        <begin position="27"/>
        <end position="139"/>
    </location>
</feature>
<reference evidence="2 3" key="1">
    <citation type="submission" date="2018-01" db="EMBL/GenBank/DDBJ databases">
        <title>Deinococcus koreensis sp. nov., a radiation-resistant bacterium isolated from river water.</title>
        <authorList>
            <person name="Choi A."/>
        </authorList>
    </citation>
    <scope>NUCLEOTIDE SEQUENCE [LARGE SCALE GENOMIC DNA]</scope>
    <source>
        <strain evidence="2 3">SJW1-2</strain>
    </source>
</reference>
<protein>
    <submittedName>
        <fullName evidence="2">Uncharacterized protein</fullName>
    </submittedName>
</protein>
<sequence length="139" mass="14313">MNKTLTATLTALTLAASTAFIGTASAVTPAAQTFAVDEEGMAYSTLYTESSWLAVEVPMASLGESLPRDLSIVVDGLPEGTTITLDDVTTRGESVLLHVTVERESTTTFVNSVANIGVKSGDTLLTTVSIPVMGAATGE</sequence>
<gene>
    <name evidence="2" type="ORF">CVO96_02990</name>
</gene>
<name>A0A2K3UVA4_9DEIO</name>
<dbReference type="AlphaFoldDB" id="A0A2K3UVA4"/>
<comment type="caution">
    <text evidence="2">The sequence shown here is derived from an EMBL/GenBank/DDBJ whole genome shotgun (WGS) entry which is preliminary data.</text>
</comment>
<evidence type="ECO:0000313" key="3">
    <source>
        <dbReference type="Proteomes" id="UP000236379"/>
    </source>
</evidence>
<dbReference type="RefSeq" id="WP_103310173.1">
    <property type="nucleotide sequence ID" value="NZ_PPPD01000001.1"/>
</dbReference>
<evidence type="ECO:0000313" key="2">
    <source>
        <dbReference type="EMBL" id="PNY80469.1"/>
    </source>
</evidence>
<proteinExistence type="predicted"/>
<keyword evidence="1" id="KW-0732">Signal</keyword>
<evidence type="ECO:0000256" key="1">
    <source>
        <dbReference type="SAM" id="SignalP"/>
    </source>
</evidence>
<dbReference type="Proteomes" id="UP000236379">
    <property type="component" value="Unassembled WGS sequence"/>
</dbReference>
<accession>A0A2K3UVA4</accession>
<keyword evidence="3" id="KW-1185">Reference proteome</keyword>
<feature type="signal peptide" evidence="1">
    <location>
        <begin position="1"/>
        <end position="26"/>
    </location>
</feature>
<dbReference type="OrthoDB" id="72508at2"/>
<organism evidence="2 3">
    <name type="scientific">Deinococcus koreensis</name>
    <dbReference type="NCBI Taxonomy" id="2054903"/>
    <lineage>
        <taxon>Bacteria</taxon>
        <taxon>Thermotogati</taxon>
        <taxon>Deinococcota</taxon>
        <taxon>Deinococci</taxon>
        <taxon>Deinococcales</taxon>
        <taxon>Deinococcaceae</taxon>
        <taxon>Deinococcus</taxon>
    </lineage>
</organism>
<dbReference type="EMBL" id="PPPD01000001">
    <property type="protein sequence ID" value="PNY80469.1"/>
    <property type="molecule type" value="Genomic_DNA"/>
</dbReference>